<accession>W9YVD9</accession>
<feature type="region of interest" description="Disordered" evidence="1">
    <location>
        <begin position="292"/>
        <end position="420"/>
    </location>
</feature>
<feature type="transmembrane region" description="Helical" evidence="2">
    <location>
        <begin position="33"/>
        <end position="54"/>
    </location>
</feature>
<sequence length="498" mass="54536">MAVVSDFQRYRAKSRLSHRLVSRQQPLKGRRDNGGTGGVSGTAVAVAVSILQVVHEQVSKVMQCVAVIVVLVTLSILFYSFLRRWRIQGKSPRYIPTQFLKKKWRTWSPGGKYSAIRNRDLSSANTAYNGNDIGAAAPAAGVDRNTSVRSVITLPAYSRTPKDTEQVLGREGEREGMDTVVEFPETQDEEETRREDLMESLYQIRVARRREVAEREERRRERREARERGDSARLEELRRQSRLRANQSSTSVNGGATVSAATLLAEHQSRGRERKVTSVAYGLLGEVRHDGTRLRANSNESERGGLLSGAAPMGEVEGRPRQLSDATLTSTISRPRTRDQSISGNSLSTFGSDAEHQARPGSPRARSSHSDGPHSGTTNSSPTANRFTPDESTESDDIGDSRILQSDMEGVNRPPDYEVHEWGDAPAYELAVARRAASNAAARAAATSSSAPGNPVSQLPQLILPSISVSGASEPNTPVTQETEDDTISEDQHHQASQ</sequence>
<feature type="compositionally biased region" description="Low complexity" evidence="1">
    <location>
        <begin position="438"/>
        <end position="451"/>
    </location>
</feature>
<keyword evidence="4" id="KW-1185">Reference proteome</keyword>
<gene>
    <name evidence="3" type="ORF">A1O1_01599</name>
</gene>
<feature type="compositionally biased region" description="Polar residues" evidence="1">
    <location>
        <begin position="467"/>
        <end position="481"/>
    </location>
</feature>
<feature type="compositionally biased region" description="Basic and acidic residues" evidence="1">
    <location>
        <begin position="210"/>
        <end position="239"/>
    </location>
</feature>
<dbReference type="EMBL" id="AMWN01000001">
    <property type="protein sequence ID" value="EXJ96473.1"/>
    <property type="molecule type" value="Genomic_DNA"/>
</dbReference>
<name>W9YVD9_9EURO</name>
<proteinExistence type="predicted"/>
<evidence type="ECO:0000313" key="3">
    <source>
        <dbReference type="EMBL" id="EXJ96473.1"/>
    </source>
</evidence>
<evidence type="ECO:0000313" key="4">
    <source>
        <dbReference type="Proteomes" id="UP000019484"/>
    </source>
</evidence>
<feature type="region of interest" description="Disordered" evidence="1">
    <location>
        <begin position="438"/>
        <end position="498"/>
    </location>
</feature>
<feature type="transmembrane region" description="Helical" evidence="2">
    <location>
        <begin position="60"/>
        <end position="82"/>
    </location>
</feature>
<feature type="region of interest" description="Disordered" evidence="1">
    <location>
        <begin position="17"/>
        <end position="36"/>
    </location>
</feature>
<feature type="region of interest" description="Disordered" evidence="1">
    <location>
        <begin position="210"/>
        <end position="254"/>
    </location>
</feature>
<feature type="compositionally biased region" description="Polar residues" evidence="1">
    <location>
        <begin position="375"/>
        <end position="386"/>
    </location>
</feature>
<dbReference type="GeneID" id="19156501"/>
<protein>
    <submittedName>
        <fullName evidence="3">Uncharacterized protein</fullName>
    </submittedName>
</protein>
<reference evidence="3 4" key="1">
    <citation type="submission" date="2013-03" db="EMBL/GenBank/DDBJ databases">
        <title>The Genome Sequence of Capronia coronata CBS 617.96.</title>
        <authorList>
            <consortium name="The Broad Institute Genomics Platform"/>
            <person name="Cuomo C."/>
            <person name="de Hoog S."/>
            <person name="Gorbushina A."/>
            <person name="Walker B."/>
            <person name="Young S.K."/>
            <person name="Zeng Q."/>
            <person name="Gargeya S."/>
            <person name="Fitzgerald M."/>
            <person name="Haas B."/>
            <person name="Abouelleil A."/>
            <person name="Allen A.W."/>
            <person name="Alvarado L."/>
            <person name="Arachchi H.M."/>
            <person name="Berlin A.M."/>
            <person name="Chapman S.B."/>
            <person name="Gainer-Dewar J."/>
            <person name="Goldberg J."/>
            <person name="Griggs A."/>
            <person name="Gujja S."/>
            <person name="Hansen M."/>
            <person name="Howarth C."/>
            <person name="Imamovic A."/>
            <person name="Ireland A."/>
            <person name="Larimer J."/>
            <person name="McCowan C."/>
            <person name="Murphy C."/>
            <person name="Pearson M."/>
            <person name="Poon T.W."/>
            <person name="Priest M."/>
            <person name="Roberts A."/>
            <person name="Saif S."/>
            <person name="Shea T."/>
            <person name="Sisk P."/>
            <person name="Sykes S."/>
            <person name="Wortman J."/>
            <person name="Nusbaum C."/>
            <person name="Birren B."/>
        </authorList>
    </citation>
    <scope>NUCLEOTIDE SEQUENCE [LARGE SCALE GENOMIC DNA]</scope>
    <source>
        <strain evidence="3 4">CBS 617.96</strain>
    </source>
</reference>
<keyword evidence="2" id="KW-0472">Membrane</keyword>
<evidence type="ECO:0000256" key="2">
    <source>
        <dbReference type="SAM" id="Phobius"/>
    </source>
</evidence>
<dbReference type="HOGENOM" id="CLU_027663_1_1_1"/>
<dbReference type="RefSeq" id="XP_007720702.1">
    <property type="nucleotide sequence ID" value="XM_007722512.1"/>
</dbReference>
<keyword evidence="2" id="KW-1133">Transmembrane helix</keyword>
<dbReference type="OrthoDB" id="5376312at2759"/>
<dbReference type="AlphaFoldDB" id="W9YVD9"/>
<keyword evidence="2" id="KW-0812">Transmembrane</keyword>
<dbReference type="STRING" id="1182541.W9YVD9"/>
<dbReference type="eggNOG" id="ENOG502S1SC">
    <property type="taxonomic scope" value="Eukaryota"/>
</dbReference>
<feature type="compositionally biased region" description="Polar residues" evidence="1">
    <location>
        <begin position="324"/>
        <end position="351"/>
    </location>
</feature>
<evidence type="ECO:0000256" key="1">
    <source>
        <dbReference type="SAM" id="MobiDB-lite"/>
    </source>
</evidence>
<comment type="caution">
    <text evidence="3">The sequence shown here is derived from an EMBL/GenBank/DDBJ whole genome shotgun (WGS) entry which is preliminary data.</text>
</comment>
<organism evidence="3 4">
    <name type="scientific">Capronia coronata CBS 617.96</name>
    <dbReference type="NCBI Taxonomy" id="1182541"/>
    <lineage>
        <taxon>Eukaryota</taxon>
        <taxon>Fungi</taxon>
        <taxon>Dikarya</taxon>
        <taxon>Ascomycota</taxon>
        <taxon>Pezizomycotina</taxon>
        <taxon>Eurotiomycetes</taxon>
        <taxon>Chaetothyriomycetidae</taxon>
        <taxon>Chaetothyriales</taxon>
        <taxon>Herpotrichiellaceae</taxon>
        <taxon>Capronia</taxon>
    </lineage>
</organism>
<dbReference type="Proteomes" id="UP000019484">
    <property type="component" value="Unassembled WGS sequence"/>
</dbReference>